<reference evidence="2" key="1">
    <citation type="submission" date="2021-01" db="EMBL/GenBank/DDBJ databases">
        <title>Genomic Encyclopedia of Type Strains, Phase IV (KMG-IV): sequencing the most valuable type-strain genomes for metagenomic binning, comparative biology and taxonomic classification.</title>
        <authorList>
            <person name="Goeker M."/>
        </authorList>
    </citation>
    <scope>NUCLEOTIDE SEQUENCE</scope>
    <source>
        <strain evidence="2">DSM 23230</strain>
    </source>
</reference>
<dbReference type="InterPro" id="IPR027417">
    <property type="entry name" value="P-loop_NTPase"/>
</dbReference>
<dbReference type="PANTHER" id="PTHR34825:SF1">
    <property type="entry name" value="AAA-ATPASE-LIKE DOMAIN-CONTAINING PROTEIN"/>
    <property type="match status" value="1"/>
</dbReference>
<dbReference type="Proteomes" id="UP000774000">
    <property type="component" value="Unassembled WGS sequence"/>
</dbReference>
<dbReference type="InterPro" id="IPR018631">
    <property type="entry name" value="AAA-ATPase-like_dom"/>
</dbReference>
<dbReference type="PANTHER" id="PTHR34825">
    <property type="entry name" value="CONSERVED PROTEIN, WITH A WEAK D-GALACTARATE DEHYDRATASE/ALTRONATE HYDROLASE DOMAIN"/>
    <property type="match status" value="1"/>
</dbReference>
<evidence type="ECO:0000259" key="1">
    <source>
        <dbReference type="Pfam" id="PF09820"/>
    </source>
</evidence>
<dbReference type="AlphaFoldDB" id="A0A938XYK9"/>
<evidence type="ECO:0000313" key="2">
    <source>
        <dbReference type="EMBL" id="MBM7558077.1"/>
    </source>
</evidence>
<dbReference type="Pfam" id="PF09820">
    <property type="entry name" value="AAA-ATPase_like"/>
    <property type="match status" value="1"/>
</dbReference>
<protein>
    <recommendedName>
        <fullName evidence="1">AAA-ATPase-like domain-containing protein</fullName>
    </recommendedName>
</protein>
<dbReference type="RefSeq" id="WP_204703072.1">
    <property type="nucleotide sequence ID" value="NZ_JAFBDQ010000024.1"/>
</dbReference>
<keyword evidence="3" id="KW-1185">Reference proteome</keyword>
<feature type="domain" description="AAA-ATPase-like" evidence="1">
    <location>
        <begin position="59"/>
        <end position="185"/>
    </location>
</feature>
<dbReference type="SUPFAM" id="SSF52540">
    <property type="entry name" value="P-loop containing nucleoside triphosphate hydrolases"/>
    <property type="match status" value="1"/>
</dbReference>
<sequence>MKEFNVTGTCIPSQHYMVDIKDKLDKIERLVNKGKYFTINRPRQYGKTTIMFLLAQRLKDDYLVLKMSFEGYDQEIYKDQVAFIKEFLLTLIDKLEFLQEQELIDLIEEKIDTVTNMRMLSRLITKLIKAADKELVLMIDEVDKSSNNQLFLDFIAMLRNKYLLRKEGQDYTFQSIILAGVHDIKNLKLKLEPGQERKFNSPWNIAVDFKVDLTFNSAEISTMLEEYKKDKDAVMDVEAIAQEIYYYTAGHPFLVSKIAKIIDEDLDKQAWRKKDITKALKILLAEQNTNFSSLIKNIENNEELYNLIHKIIMEGEEITYNSDNPLIKLGELYGIFKNDKGIVKIHNKIYEQRIYNYMSSKLETSLEMTPYNFRENFVRNDGTLDFEKILNKFQLFIKEQYSNKDQDFLERNGRLLFLAFIKPIINGKGFDFKEVQISEEKRLDVVITYLDQKYVVELKIWRGKKYHQQGIKQLAEYLDLQSVEQGYLITFNFNQNKKYKKEVINYEDKEIYAVWV</sequence>
<dbReference type="Pfam" id="PF13366">
    <property type="entry name" value="PDDEXK_3"/>
    <property type="match status" value="1"/>
</dbReference>
<dbReference type="EMBL" id="JAFBDQ010000024">
    <property type="protein sequence ID" value="MBM7558077.1"/>
    <property type="molecule type" value="Genomic_DNA"/>
</dbReference>
<name>A0A938XYK9_9FIRM</name>
<evidence type="ECO:0000313" key="3">
    <source>
        <dbReference type="Proteomes" id="UP000774000"/>
    </source>
</evidence>
<proteinExistence type="predicted"/>
<gene>
    <name evidence="2" type="ORF">JOC47_002947</name>
</gene>
<comment type="caution">
    <text evidence="2">The sequence shown here is derived from an EMBL/GenBank/DDBJ whole genome shotgun (WGS) entry which is preliminary data.</text>
</comment>
<organism evidence="2 3">
    <name type="scientific">Halanaerobacter jeridensis</name>
    <dbReference type="NCBI Taxonomy" id="706427"/>
    <lineage>
        <taxon>Bacteria</taxon>
        <taxon>Bacillati</taxon>
        <taxon>Bacillota</taxon>
        <taxon>Clostridia</taxon>
        <taxon>Halanaerobiales</taxon>
        <taxon>Halobacteroidaceae</taxon>
        <taxon>Halanaerobacter</taxon>
    </lineage>
</organism>
<accession>A0A938XYK9</accession>
<dbReference type="Gene3D" id="3.40.50.300">
    <property type="entry name" value="P-loop containing nucleotide triphosphate hydrolases"/>
    <property type="match status" value="1"/>
</dbReference>
<dbReference type="InterPro" id="IPR026350">
    <property type="entry name" value="GxxExxY"/>
</dbReference>